<gene>
    <name evidence="3" type="ORF">RCL2_001805200</name>
    <name evidence="2" type="ORF">RclHR1_25060001</name>
</gene>
<evidence type="ECO:0000256" key="1">
    <source>
        <dbReference type="SAM" id="MobiDB-lite"/>
    </source>
</evidence>
<dbReference type="EMBL" id="BEXD01001676">
    <property type="protein sequence ID" value="GBB95294.1"/>
    <property type="molecule type" value="Genomic_DNA"/>
</dbReference>
<evidence type="ECO:0000313" key="2">
    <source>
        <dbReference type="EMBL" id="GBB95294.1"/>
    </source>
</evidence>
<protein>
    <submittedName>
        <fullName evidence="2">Uncharacterized protein</fullName>
    </submittedName>
</protein>
<dbReference type="Proteomes" id="UP000247702">
    <property type="component" value="Unassembled WGS sequence"/>
</dbReference>
<reference evidence="2 4" key="1">
    <citation type="submission" date="2017-11" db="EMBL/GenBank/DDBJ databases">
        <title>The genome of Rhizophagus clarus HR1 reveals common genetic basis of auxotrophy among arbuscular mycorrhizal fungi.</title>
        <authorList>
            <person name="Kobayashi Y."/>
        </authorList>
    </citation>
    <scope>NUCLEOTIDE SEQUENCE [LARGE SCALE GENOMIC DNA]</scope>
    <source>
        <strain evidence="2 4">HR1</strain>
    </source>
</reference>
<dbReference type="EMBL" id="BLAL01000197">
    <property type="protein sequence ID" value="GES91220.1"/>
    <property type="molecule type" value="Genomic_DNA"/>
</dbReference>
<comment type="caution">
    <text evidence="2">The sequence shown here is derived from an EMBL/GenBank/DDBJ whole genome shotgun (WGS) entry which is preliminary data.</text>
</comment>
<reference evidence="3" key="2">
    <citation type="submission" date="2019-10" db="EMBL/GenBank/DDBJ databases">
        <title>Conservation and host-specific expression of non-tandemly repeated heterogenous ribosome RNA gene in arbuscular mycorrhizal fungi.</title>
        <authorList>
            <person name="Maeda T."/>
            <person name="Kobayashi Y."/>
            <person name="Nakagawa T."/>
            <person name="Ezawa T."/>
            <person name="Yamaguchi K."/>
            <person name="Bino T."/>
            <person name="Nishimoto Y."/>
            <person name="Shigenobu S."/>
            <person name="Kawaguchi M."/>
        </authorList>
    </citation>
    <scope>NUCLEOTIDE SEQUENCE</scope>
    <source>
        <strain evidence="3">HR1</strain>
    </source>
</reference>
<organism evidence="2 4">
    <name type="scientific">Rhizophagus clarus</name>
    <dbReference type="NCBI Taxonomy" id="94130"/>
    <lineage>
        <taxon>Eukaryota</taxon>
        <taxon>Fungi</taxon>
        <taxon>Fungi incertae sedis</taxon>
        <taxon>Mucoromycota</taxon>
        <taxon>Glomeromycotina</taxon>
        <taxon>Glomeromycetes</taxon>
        <taxon>Glomerales</taxon>
        <taxon>Glomeraceae</taxon>
        <taxon>Rhizophagus</taxon>
    </lineage>
</organism>
<accession>A0A2Z6RBJ7</accession>
<sequence length="89" mass="10452">MFDYPEQSIIDKINHQNTYTQRQRTLMRHQHRNSLPADTKSKTKENMPNAHRVIPQSKIYNEDTSSIAETEDSANIVVNTQEWSLGKFF</sequence>
<evidence type="ECO:0000313" key="4">
    <source>
        <dbReference type="Proteomes" id="UP000247702"/>
    </source>
</evidence>
<dbReference type="Proteomes" id="UP000615446">
    <property type="component" value="Unassembled WGS sequence"/>
</dbReference>
<keyword evidence="4" id="KW-1185">Reference proteome</keyword>
<proteinExistence type="predicted"/>
<dbReference type="AlphaFoldDB" id="A0A2Z6RBJ7"/>
<evidence type="ECO:0000313" key="3">
    <source>
        <dbReference type="EMBL" id="GES91220.1"/>
    </source>
</evidence>
<feature type="region of interest" description="Disordered" evidence="1">
    <location>
        <begin position="27"/>
        <end position="52"/>
    </location>
</feature>
<name>A0A2Z6RBJ7_9GLOM</name>